<dbReference type="EMBL" id="PDUG01000002">
    <property type="protein sequence ID" value="PIC46042.1"/>
    <property type="molecule type" value="Genomic_DNA"/>
</dbReference>
<accession>A0A2G5V2L5</accession>
<dbReference type="AlphaFoldDB" id="A0A2G5V2L5"/>
<keyword evidence="2" id="KW-0732">Signal</keyword>
<feature type="chain" id="PRO_5013653777" evidence="2">
    <location>
        <begin position="23"/>
        <end position="194"/>
    </location>
</feature>
<evidence type="ECO:0000313" key="4">
    <source>
        <dbReference type="Proteomes" id="UP000230233"/>
    </source>
</evidence>
<protein>
    <submittedName>
        <fullName evidence="3">Uncharacterized protein</fullName>
    </submittedName>
</protein>
<dbReference type="OrthoDB" id="5823647at2759"/>
<reference evidence="4" key="1">
    <citation type="submission" date="2017-10" db="EMBL/GenBank/DDBJ databases">
        <title>Rapid genome shrinkage in a self-fertile nematode reveals novel sperm competition proteins.</title>
        <authorList>
            <person name="Yin D."/>
            <person name="Schwarz E.M."/>
            <person name="Thomas C.G."/>
            <person name="Felde R.L."/>
            <person name="Korf I.F."/>
            <person name="Cutter A.D."/>
            <person name="Schartner C.M."/>
            <person name="Ralston E.J."/>
            <person name="Meyer B.J."/>
            <person name="Haag E.S."/>
        </authorList>
    </citation>
    <scope>NUCLEOTIDE SEQUENCE [LARGE SCALE GENOMIC DNA]</scope>
    <source>
        <strain evidence="4">JU1422</strain>
    </source>
</reference>
<organism evidence="3 4">
    <name type="scientific">Caenorhabditis nigoni</name>
    <dbReference type="NCBI Taxonomy" id="1611254"/>
    <lineage>
        <taxon>Eukaryota</taxon>
        <taxon>Metazoa</taxon>
        <taxon>Ecdysozoa</taxon>
        <taxon>Nematoda</taxon>
        <taxon>Chromadorea</taxon>
        <taxon>Rhabditida</taxon>
        <taxon>Rhabditina</taxon>
        <taxon>Rhabditomorpha</taxon>
        <taxon>Rhabditoidea</taxon>
        <taxon>Rhabditidae</taxon>
        <taxon>Peloderinae</taxon>
        <taxon>Caenorhabditis</taxon>
    </lineage>
</organism>
<gene>
    <name evidence="3" type="primary">Cni-C33B4.5</name>
    <name evidence="3" type="synonym">Cnig_chr_II.g5858</name>
    <name evidence="3" type="ORF">B9Z55_005858</name>
</gene>
<comment type="caution">
    <text evidence="3">The sequence shown here is derived from an EMBL/GenBank/DDBJ whole genome shotgun (WGS) entry which is preliminary data.</text>
</comment>
<feature type="region of interest" description="Disordered" evidence="1">
    <location>
        <begin position="127"/>
        <end position="154"/>
    </location>
</feature>
<keyword evidence="4" id="KW-1185">Reference proteome</keyword>
<evidence type="ECO:0000256" key="1">
    <source>
        <dbReference type="SAM" id="MobiDB-lite"/>
    </source>
</evidence>
<sequence>MSTFSISVSFSIFLFLIMVEVADNLVAYDRRNEFLNIPENEIHVITEAIDNYKPKLSVQFIEFQHVKRRKATVTKDGKVRILTKVKHQQKAKIENVKVDSQVIQLRFGGGSKAHYPYNRVVDWRRRNEQTSEESHEETTTTTKPSLPPVTPKSWAKTTTTTLAPYSAEPALILPSRFHRKKEDVVIVFKKKQKA</sequence>
<name>A0A2G5V2L5_9PELO</name>
<proteinExistence type="predicted"/>
<dbReference type="Proteomes" id="UP000230233">
    <property type="component" value="Chromosome II"/>
</dbReference>
<feature type="compositionally biased region" description="Basic and acidic residues" evidence="1">
    <location>
        <begin position="127"/>
        <end position="138"/>
    </location>
</feature>
<evidence type="ECO:0000256" key="2">
    <source>
        <dbReference type="SAM" id="SignalP"/>
    </source>
</evidence>
<feature type="signal peptide" evidence="2">
    <location>
        <begin position="1"/>
        <end position="22"/>
    </location>
</feature>
<evidence type="ECO:0000313" key="3">
    <source>
        <dbReference type="EMBL" id="PIC46042.1"/>
    </source>
</evidence>